<feature type="domain" description="Dystroglycan-type cadherin-like" evidence="8">
    <location>
        <begin position="20"/>
        <end position="113"/>
    </location>
</feature>
<keyword evidence="3 6" id="KW-1133">Transmembrane helix</keyword>
<dbReference type="Gene3D" id="2.60.40.10">
    <property type="entry name" value="Immunoglobulins"/>
    <property type="match status" value="4"/>
</dbReference>
<evidence type="ECO:0000256" key="1">
    <source>
        <dbReference type="ARBA" id="ARBA00004167"/>
    </source>
</evidence>
<dbReference type="Proteomes" id="UP001164286">
    <property type="component" value="Unassembled WGS sequence"/>
</dbReference>
<dbReference type="AlphaFoldDB" id="A0AA38HG01"/>
<evidence type="ECO:0000259" key="8">
    <source>
        <dbReference type="SMART" id="SM00736"/>
    </source>
</evidence>
<comment type="subcellular location">
    <subcellularLocation>
        <location evidence="1">Membrane</location>
        <topology evidence="1">Single-pass membrane protein</topology>
    </subcellularLocation>
</comment>
<evidence type="ECO:0000313" key="10">
    <source>
        <dbReference type="Proteomes" id="UP001164286"/>
    </source>
</evidence>
<reference evidence="9" key="1">
    <citation type="journal article" date="2022" name="G3 (Bethesda)">
        <title>High quality genome of the basidiomycete yeast Dioszegia hungarica PDD-24b-2 isolated from cloud water.</title>
        <authorList>
            <person name="Jarrige D."/>
            <person name="Haridas S."/>
            <person name="Bleykasten-Grosshans C."/>
            <person name="Joly M."/>
            <person name="Nadalig T."/>
            <person name="Sancelme M."/>
            <person name="Vuilleumier S."/>
            <person name="Grigoriev I.V."/>
            <person name="Amato P."/>
            <person name="Bringel F."/>
        </authorList>
    </citation>
    <scope>NUCLEOTIDE SEQUENCE</scope>
    <source>
        <strain evidence="9">PDD-24b-2</strain>
    </source>
</reference>
<dbReference type="SMART" id="SM00736">
    <property type="entry name" value="CADG"/>
    <property type="match status" value="2"/>
</dbReference>
<keyword evidence="2 6" id="KW-0812">Transmembrane</keyword>
<feature type="compositionally biased region" description="Polar residues" evidence="5">
    <location>
        <begin position="541"/>
        <end position="559"/>
    </location>
</feature>
<keyword evidence="7" id="KW-0732">Signal</keyword>
<dbReference type="GO" id="GO:0071944">
    <property type="term" value="C:cell periphery"/>
    <property type="evidence" value="ECO:0007669"/>
    <property type="project" value="UniProtKB-ARBA"/>
</dbReference>
<keyword evidence="10" id="KW-1185">Reference proteome</keyword>
<feature type="region of interest" description="Disordered" evidence="5">
    <location>
        <begin position="909"/>
        <end position="936"/>
    </location>
</feature>
<dbReference type="InterPro" id="IPR015919">
    <property type="entry name" value="Cadherin-like_sf"/>
</dbReference>
<feature type="compositionally biased region" description="Polar residues" evidence="5">
    <location>
        <begin position="691"/>
        <end position="700"/>
    </location>
</feature>
<dbReference type="PANTHER" id="PTHR15549">
    <property type="entry name" value="PAIRED IMMUNOGLOBULIN-LIKE TYPE 2 RECEPTOR"/>
    <property type="match status" value="1"/>
</dbReference>
<dbReference type="SUPFAM" id="SSF49313">
    <property type="entry name" value="Cadherin-like"/>
    <property type="match status" value="4"/>
</dbReference>
<feature type="compositionally biased region" description="Basic and acidic residues" evidence="5">
    <location>
        <begin position="718"/>
        <end position="736"/>
    </location>
</feature>
<evidence type="ECO:0000256" key="4">
    <source>
        <dbReference type="ARBA" id="ARBA00023136"/>
    </source>
</evidence>
<sequence>MLPFILLALAALSLISAAPTLVHPLQDQLPPVARVGRPFVFDLLPTSFNSTDSITLSTSSLPAWLNFNPGARTFSGTPAAGDIGQRDITVTATDTTGSTTSVWRVIITNFLSPEVHSGFTSQIADPSQRTFASVTPLPNNTGVQVPPYWSFSLGWAADTFRLSRNGSTNGQLFVAARVRYTSSLPSWLTFNNETMTFSGVAPATGSYPIVVTGTDFWGYTAAQSSFVIQVGDSRALELLGYTIGRTSSVARGNVRATVDLANVTLGGAAVQPGQVSLAVGGTSWSWLSIDSSNVISGIVPDRYINGTTSALSVPLILSATGATALPATYQIEILPYPFTTFSLPNQTATPGAPYSLNLLPYLRSRDTTINASTVPAEAAQWLVFNQQDLSLTGTPPSSPSYGVVNIDLTGARGAATGTTSLRLALAGVATTGAPSGTSAAVPTPTGSTSGNGNSSGGLSQGAKIGLGVGLGLLALLLLLLLLFCCCRRRKRKDDDDGKKDNDGDSFVAGPRSPANDPFRRSQNMDGGPRNILASLWKSPDANMTSPRPTAHSFETNQTYVEKPQRVDGLKGIFGWGGAAVGEKEADKPEYNIHAVATPQLPRRSSSFMANGDVIGISDPIGRPSHDRASSFTQSFGSSGDSRASWESQRSFQWSSAEGGALGSPQGPNRLSAANSIPRPRENFTPRYPRANSPTVLNRLTSGVPVEDSPKFSEFGTGLEEHDGEGFSRESLARDGDDSYPDSFFPSGPSGLNRFGESTDFRSDDEDEGTDHEGPAVVGVAERQSFETRRPSTKRPGPRLRPSKERITSPSVAAANPRSSQALDGDASGAFDDADEQRRRSGVGSRETQGLGYPASAIFFASPNPNNRISQAESDRPPSTIQAVSHQHPMSPPLPSVGSFVRPRITSLGRPPSLARPLSGTPPQVASASPAYSRSKTDSIIPEGRATALANETFSIHPQIHPPPTVSLSAATWSSTPPSTYRAEVIGGGQLPAWLHFDNRELELWGVPAMQHVGETTSIRIVEKMPRDGRNSNPMAYGYVPPQEREVGRVTIDVTDRIRSPQFGLEASPHAL</sequence>
<feature type="transmembrane region" description="Helical" evidence="6">
    <location>
        <begin position="464"/>
        <end position="484"/>
    </location>
</feature>
<evidence type="ECO:0000256" key="6">
    <source>
        <dbReference type="SAM" id="Phobius"/>
    </source>
</evidence>
<protein>
    <recommendedName>
        <fullName evidence="8">Dystroglycan-type cadherin-like domain-containing protein</fullName>
    </recommendedName>
</protein>
<evidence type="ECO:0000256" key="5">
    <source>
        <dbReference type="SAM" id="MobiDB-lite"/>
    </source>
</evidence>
<feature type="compositionally biased region" description="Basic and acidic residues" evidence="5">
    <location>
        <begin position="492"/>
        <end position="502"/>
    </location>
</feature>
<feature type="compositionally biased region" description="Polar residues" evidence="5">
    <location>
        <begin position="629"/>
        <end position="655"/>
    </location>
</feature>
<feature type="region of interest" description="Disordered" evidence="5">
    <location>
        <begin position="864"/>
        <end position="895"/>
    </location>
</feature>
<feature type="chain" id="PRO_5041263167" description="Dystroglycan-type cadherin-like domain-containing protein" evidence="7">
    <location>
        <begin position="18"/>
        <end position="1071"/>
    </location>
</feature>
<evidence type="ECO:0000256" key="3">
    <source>
        <dbReference type="ARBA" id="ARBA00022989"/>
    </source>
</evidence>
<evidence type="ECO:0000256" key="2">
    <source>
        <dbReference type="ARBA" id="ARBA00022692"/>
    </source>
</evidence>
<feature type="compositionally biased region" description="Polar residues" evidence="5">
    <location>
        <begin position="864"/>
        <end position="884"/>
    </location>
</feature>
<accession>A0AA38HG01</accession>
<feature type="compositionally biased region" description="Low complexity" evidence="5">
    <location>
        <begin position="821"/>
        <end position="830"/>
    </location>
</feature>
<evidence type="ECO:0000313" key="9">
    <source>
        <dbReference type="EMBL" id="KAI9638899.1"/>
    </source>
</evidence>
<feature type="compositionally biased region" description="Low complexity" evidence="5">
    <location>
        <begin position="432"/>
        <end position="452"/>
    </location>
</feature>
<feature type="compositionally biased region" description="Polar residues" evidence="5">
    <location>
        <begin position="920"/>
        <end position="933"/>
    </location>
</feature>
<name>A0AA38HG01_9TREE</name>
<dbReference type="InterPro" id="IPR013783">
    <property type="entry name" value="Ig-like_fold"/>
</dbReference>
<proteinExistence type="predicted"/>
<dbReference type="InterPro" id="IPR051694">
    <property type="entry name" value="Immunoregulatory_rcpt-like"/>
</dbReference>
<feature type="region of interest" description="Disordered" evidence="5">
    <location>
        <begin position="432"/>
        <end position="456"/>
    </location>
</feature>
<gene>
    <name evidence="9" type="ORF">MKK02DRAFT_31186</name>
</gene>
<keyword evidence="4 6" id="KW-0472">Membrane</keyword>
<comment type="caution">
    <text evidence="9">The sequence shown here is derived from an EMBL/GenBank/DDBJ whole genome shotgun (WGS) entry which is preliminary data.</text>
</comment>
<dbReference type="RefSeq" id="XP_052948676.1">
    <property type="nucleotide sequence ID" value="XM_053088227.1"/>
</dbReference>
<dbReference type="GeneID" id="77727432"/>
<feature type="signal peptide" evidence="7">
    <location>
        <begin position="1"/>
        <end position="17"/>
    </location>
</feature>
<feature type="domain" description="Dystroglycan-type cadherin-like" evidence="8">
    <location>
        <begin position="132"/>
        <end position="237"/>
    </location>
</feature>
<organism evidence="9 10">
    <name type="scientific">Dioszegia hungarica</name>
    <dbReference type="NCBI Taxonomy" id="4972"/>
    <lineage>
        <taxon>Eukaryota</taxon>
        <taxon>Fungi</taxon>
        <taxon>Dikarya</taxon>
        <taxon>Basidiomycota</taxon>
        <taxon>Agaricomycotina</taxon>
        <taxon>Tremellomycetes</taxon>
        <taxon>Tremellales</taxon>
        <taxon>Bulleribasidiaceae</taxon>
        <taxon>Dioszegia</taxon>
    </lineage>
</organism>
<feature type="region of interest" description="Disordered" evidence="5">
    <location>
        <begin position="614"/>
        <end position="850"/>
    </location>
</feature>
<dbReference type="Pfam" id="PF05345">
    <property type="entry name" value="He_PIG"/>
    <property type="match status" value="2"/>
</dbReference>
<feature type="region of interest" description="Disordered" evidence="5">
    <location>
        <begin position="491"/>
        <end position="559"/>
    </location>
</feature>
<feature type="compositionally biased region" description="Polar residues" evidence="5">
    <location>
        <begin position="665"/>
        <end position="674"/>
    </location>
</feature>
<dbReference type="PANTHER" id="PTHR15549:SF26">
    <property type="entry name" value="AXIAL BUDDING PATTERN PROTEIN 2-RELATED"/>
    <property type="match status" value="1"/>
</dbReference>
<dbReference type="InterPro" id="IPR006644">
    <property type="entry name" value="Cadg"/>
</dbReference>
<dbReference type="GO" id="GO:0016020">
    <property type="term" value="C:membrane"/>
    <property type="evidence" value="ECO:0007669"/>
    <property type="project" value="UniProtKB-SubCell"/>
</dbReference>
<evidence type="ECO:0000256" key="7">
    <source>
        <dbReference type="SAM" id="SignalP"/>
    </source>
</evidence>
<dbReference type="EMBL" id="JAKWFO010000002">
    <property type="protein sequence ID" value="KAI9638899.1"/>
    <property type="molecule type" value="Genomic_DNA"/>
</dbReference>
<dbReference type="GO" id="GO:0005509">
    <property type="term" value="F:calcium ion binding"/>
    <property type="evidence" value="ECO:0007669"/>
    <property type="project" value="InterPro"/>
</dbReference>